<keyword evidence="3" id="KW-1185">Reference proteome</keyword>
<reference evidence="2 3" key="1">
    <citation type="submission" date="2015-11" db="EMBL/GenBank/DDBJ databases">
        <title>The genome of Debaryomyces fabryi.</title>
        <authorList>
            <person name="Tafer H."/>
            <person name="Lopandic K."/>
        </authorList>
    </citation>
    <scope>NUCLEOTIDE SEQUENCE [LARGE SCALE GENOMIC DNA]</scope>
    <source>
        <strain evidence="2 3">CBS 789</strain>
    </source>
</reference>
<dbReference type="OrthoDB" id="3980365at2759"/>
<dbReference type="Proteomes" id="UP000054251">
    <property type="component" value="Unassembled WGS sequence"/>
</dbReference>
<evidence type="ECO:0000256" key="1">
    <source>
        <dbReference type="SAM" id="Phobius"/>
    </source>
</evidence>
<protein>
    <submittedName>
        <fullName evidence="2">Uncharacterized protein</fullName>
    </submittedName>
</protein>
<accession>A0A0V1PY66</accession>
<evidence type="ECO:0000313" key="3">
    <source>
        <dbReference type="Proteomes" id="UP000054251"/>
    </source>
</evidence>
<feature type="transmembrane region" description="Helical" evidence="1">
    <location>
        <begin position="33"/>
        <end position="59"/>
    </location>
</feature>
<evidence type="ECO:0000313" key="2">
    <source>
        <dbReference type="EMBL" id="KSA01208.1"/>
    </source>
</evidence>
<organism evidence="2 3">
    <name type="scientific">Debaryomyces fabryi</name>
    <dbReference type="NCBI Taxonomy" id="58627"/>
    <lineage>
        <taxon>Eukaryota</taxon>
        <taxon>Fungi</taxon>
        <taxon>Dikarya</taxon>
        <taxon>Ascomycota</taxon>
        <taxon>Saccharomycotina</taxon>
        <taxon>Pichiomycetes</taxon>
        <taxon>Debaryomycetaceae</taxon>
        <taxon>Debaryomyces</taxon>
    </lineage>
</organism>
<keyword evidence="1" id="KW-0472">Membrane</keyword>
<name>A0A0V1PY66_9ASCO</name>
<dbReference type="EMBL" id="LMYN01000060">
    <property type="protein sequence ID" value="KSA01208.1"/>
    <property type="molecule type" value="Genomic_DNA"/>
</dbReference>
<dbReference type="AlphaFoldDB" id="A0A0V1PY66"/>
<keyword evidence="1" id="KW-1133">Transmembrane helix</keyword>
<comment type="caution">
    <text evidence="2">The sequence shown here is derived from an EMBL/GenBank/DDBJ whole genome shotgun (WGS) entry which is preliminary data.</text>
</comment>
<dbReference type="GeneID" id="26840036"/>
<gene>
    <name evidence="2" type="ORF">AC631_03027</name>
</gene>
<sequence length="238" mass="26769">MSRVPVLTIPESAYDPSTYTLSPHQYSGRKSKLLAFLIKLTHGSAITLTLAYIIGLFVLKPLMETTASRRYELLEQFRGKLRDCYLNLIGRVSYIPIVAINKNDGSGKLYADAICQTNDSYLESTSYKTISEEEEELNKSDKLFQGRLTTRLARLATVLKNCEAYRSEEIPSYKTVNFALKDFQNKADLTYFNSNELFTATADNTDSPSGSAPRKRNLAVDTKNEIRSIKGLFMSGQI</sequence>
<dbReference type="RefSeq" id="XP_015467310.1">
    <property type="nucleotide sequence ID" value="XM_015611856.1"/>
</dbReference>
<proteinExistence type="predicted"/>
<keyword evidence="1" id="KW-0812">Transmembrane</keyword>